<dbReference type="InterPro" id="IPR020287">
    <property type="entry name" value="Tail_sheath_C"/>
</dbReference>
<dbReference type="EMBL" id="FODF01000014">
    <property type="protein sequence ID" value="SEN80205.1"/>
    <property type="molecule type" value="Genomic_DNA"/>
</dbReference>
<accession>A0A1H8JIC3</accession>
<evidence type="ECO:0000259" key="3">
    <source>
        <dbReference type="Pfam" id="PF17481"/>
    </source>
</evidence>
<comment type="similarity">
    <text evidence="1">Belongs to the myoviridae tail sheath protein family.</text>
</comment>
<sequence>MALGGGTFKNMDKPLPGAYVNNVSAAKNLDLTGLHGVVAIALEWDYGNKGDLIKLKSGHFSILCKQALGYDLWDEKLKGIRELVENTTEVYFYILNDNKKASNTHAEAKKGGTRGNALAIRIQTNVDDPSKKDVITLLDNEIVDKQIVSQKTELVDNEFVKFKKTVELEDVVKSELSGGTNGDVVVKDHQTFLARMETVSFNTLACLSLDKEIQKLYVAYTKRMREDVGLKFATILKLIDAPGEELYNHESIVAIENKVLDKGAKGNELVYFTAAIYASTPFGKSNLNKKYTGEFKVNTEYTQGQLTQLAKEGKFVYHQVGDEVRVLEDINSLTTFTEEKGEEFKENQVVRIVDALAIEDAIVFNTMYLGKVNINKSALESYENKVRDIREHFVDEGALVDYDKDIKVEKVEGVRGAVKVTSGVRPAECFRQLYATNLVRG</sequence>
<dbReference type="Gene3D" id="2.60.40.4290">
    <property type="match status" value="1"/>
</dbReference>
<dbReference type="STRING" id="215200.SAMN05216454_11421"/>
<evidence type="ECO:0000259" key="4">
    <source>
        <dbReference type="Pfam" id="PF17482"/>
    </source>
</evidence>
<reference evidence="5 6" key="1">
    <citation type="submission" date="2016-10" db="EMBL/GenBank/DDBJ databases">
        <authorList>
            <person name="de Groot N.N."/>
        </authorList>
    </citation>
    <scope>NUCLEOTIDE SEQUENCE [LARGE SCALE GENOMIC DNA]</scope>
    <source>
        <strain evidence="5 6">Calf135</strain>
    </source>
</reference>
<proteinExistence type="inferred from homology"/>
<dbReference type="Proteomes" id="UP000199512">
    <property type="component" value="Unassembled WGS sequence"/>
</dbReference>
<dbReference type="InterPro" id="IPR035089">
    <property type="entry name" value="Phage_sheath_subtilisin"/>
</dbReference>
<feature type="domain" description="Phage tail sheath protein-like beta-sandwich" evidence="3">
    <location>
        <begin position="104"/>
        <end position="181"/>
    </location>
</feature>
<feature type="domain" description="Tail sheath protein subtilisin-like" evidence="2">
    <location>
        <begin position="186"/>
        <end position="332"/>
    </location>
</feature>
<dbReference type="Pfam" id="PF17482">
    <property type="entry name" value="Phage_sheath_1C"/>
    <property type="match status" value="1"/>
</dbReference>
<dbReference type="OrthoDB" id="89060at2"/>
<dbReference type="Gene3D" id="3.30.1370.220">
    <property type="match status" value="1"/>
</dbReference>
<organism evidence="5 6">
    <name type="scientific">Peptostreptococcus russellii</name>
    <dbReference type="NCBI Taxonomy" id="215200"/>
    <lineage>
        <taxon>Bacteria</taxon>
        <taxon>Bacillati</taxon>
        <taxon>Bacillota</taxon>
        <taxon>Clostridia</taxon>
        <taxon>Peptostreptococcales</taxon>
        <taxon>Peptostreptococcaceae</taxon>
        <taxon>Peptostreptococcus</taxon>
    </lineage>
</organism>
<gene>
    <name evidence="5" type="ORF">SAMN05216454_11421</name>
</gene>
<dbReference type="RefSeq" id="WP_091975925.1">
    <property type="nucleotide sequence ID" value="NZ_FODF01000014.1"/>
</dbReference>
<evidence type="ECO:0000313" key="5">
    <source>
        <dbReference type="EMBL" id="SEN80205.1"/>
    </source>
</evidence>
<evidence type="ECO:0000313" key="6">
    <source>
        <dbReference type="Proteomes" id="UP000199512"/>
    </source>
</evidence>
<dbReference type="InterPro" id="IPR035326">
    <property type="entry name" value="Beta_sandwich_Seath"/>
</dbReference>
<dbReference type="Gene3D" id="3.40.50.11790">
    <property type="match status" value="1"/>
</dbReference>
<evidence type="ECO:0000256" key="1">
    <source>
        <dbReference type="ARBA" id="ARBA00008005"/>
    </source>
</evidence>
<name>A0A1H8JIC3_9FIRM</name>
<evidence type="ECO:0000259" key="2">
    <source>
        <dbReference type="Pfam" id="PF04984"/>
    </source>
</evidence>
<dbReference type="Pfam" id="PF17481">
    <property type="entry name" value="Phage_sheath_domII"/>
    <property type="match status" value="1"/>
</dbReference>
<keyword evidence="6" id="KW-1185">Reference proteome</keyword>
<dbReference type="Pfam" id="PF04984">
    <property type="entry name" value="Phage_sheath_1"/>
    <property type="match status" value="1"/>
</dbReference>
<dbReference type="AlphaFoldDB" id="A0A1H8JIC3"/>
<protein>
    <submittedName>
        <fullName evidence="5">Phage tail sheath protein</fullName>
    </submittedName>
</protein>
<dbReference type="Gene3D" id="3.30.1490.360">
    <property type="match status" value="1"/>
</dbReference>
<feature type="domain" description="Tail sheath protein C-terminal" evidence="4">
    <location>
        <begin position="339"/>
        <end position="437"/>
    </location>
</feature>